<keyword evidence="1" id="KW-0812">Transmembrane</keyword>
<dbReference type="PATRIC" id="fig|1125717.3.peg.1013"/>
<evidence type="ECO:0000313" key="2">
    <source>
        <dbReference type="EMBL" id="EJF46067.1"/>
    </source>
</evidence>
<dbReference type="SUPFAM" id="SSF75011">
    <property type="entry name" value="3-carboxy-cis,cis-mucoante lactonizing enzyme"/>
    <property type="match status" value="1"/>
</dbReference>
<keyword evidence="3" id="KW-1185">Reference proteome</keyword>
<feature type="transmembrane region" description="Helical" evidence="1">
    <location>
        <begin position="28"/>
        <end position="49"/>
    </location>
</feature>
<keyword evidence="1" id="KW-0472">Membrane</keyword>
<dbReference type="EMBL" id="AKFS01000154">
    <property type="protein sequence ID" value="EJF46067.1"/>
    <property type="molecule type" value="Genomic_DNA"/>
</dbReference>
<dbReference type="AlphaFoldDB" id="J0NMS5"/>
<keyword evidence="1" id="KW-1133">Transmembrane helix</keyword>
<reference evidence="2 3" key="1">
    <citation type="submission" date="2012-05" db="EMBL/GenBank/DDBJ databases">
        <authorList>
            <person name="Harkins D.M."/>
            <person name="Madupu R."/>
            <person name="Durkin A.S."/>
            <person name="Torralba M."/>
            <person name="Methe B."/>
            <person name="Sutton G.G."/>
            <person name="Nelson K.E."/>
        </authorList>
    </citation>
    <scope>NUCLEOTIDE SEQUENCE [LARGE SCALE GENOMIC DNA]</scope>
    <source>
        <strain evidence="2 3">F0490</strain>
    </source>
</reference>
<gene>
    <name evidence="2" type="ORF">HMPREF1317_2032</name>
</gene>
<comment type="caution">
    <text evidence="2">The sequence shown here is derived from an EMBL/GenBank/DDBJ whole genome shotgun (WGS) entry which is preliminary data.</text>
</comment>
<proteinExistence type="predicted"/>
<evidence type="ECO:0000313" key="3">
    <source>
        <dbReference type="Proteomes" id="UP000004578"/>
    </source>
</evidence>
<dbReference type="Proteomes" id="UP000004578">
    <property type="component" value="Unassembled WGS sequence"/>
</dbReference>
<protein>
    <submittedName>
        <fullName evidence="2">Uncharacterized protein</fullName>
    </submittedName>
</protein>
<evidence type="ECO:0000256" key="1">
    <source>
        <dbReference type="SAM" id="Phobius"/>
    </source>
</evidence>
<organism evidence="2 3">
    <name type="scientific">Schaalia georgiae F0490</name>
    <dbReference type="NCBI Taxonomy" id="1125717"/>
    <lineage>
        <taxon>Bacteria</taxon>
        <taxon>Bacillati</taxon>
        <taxon>Actinomycetota</taxon>
        <taxon>Actinomycetes</taxon>
        <taxon>Actinomycetales</taxon>
        <taxon>Actinomycetaceae</taxon>
        <taxon>Schaalia</taxon>
    </lineage>
</organism>
<accession>J0NMS5</accession>
<sequence>MWTTPSASPDTWVPDAPARPAPRRRWRVIARLLVAVPFFAAALGLFWLARSSHSARQWDPAMQDSDIVETEALPWALEGEAAPVKQAPAPSDSWFKGAREAWKIDAPALNRGGFEQTTSYAANGSALITLQGANAWQSTIKGWDIGGTQPRQLWAHTFQITDSPTIGADEAGVWVGSTLFADGYAINGRTGQIVSLKWMRSQGSGRRVNDLVVTGDGLLVACDPGPGQCTARKSDGSVVWSSSTGLKGHTMRGTALGGGDEWIWLDGGAGAVSFINARTGQVNAERYGSTGPCWREGARDGWLIACHGDTRITAFHADGTPAGVFDAAHWPIPASPEGECSNAGTPVWAGAPALDEAIAYYRDGDDSSTLGTLTPTDCERIEYASPTGASTTIDLSDDPEHRAFALGDFGWRLQEQLAISADGSVLAIGNSMLVDLTSGRRMDMASVGSPDMPLLATPGLMLVADRPGVRAIAPRE</sequence>
<name>J0NMS5_9ACTO</name>